<evidence type="ECO:0000256" key="1">
    <source>
        <dbReference type="ARBA" id="ARBA00001971"/>
    </source>
</evidence>
<dbReference type="GO" id="GO:0020037">
    <property type="term" value="F:heme binding"/>
    <property type="evidence" value="ECO:0007669"/>
    <property type="project" value="InterPro"/>
</dbReference>
<dbReference type="InterPro" id="IPR001128">
    <property type="entry name" value="Cyt_P450"/>
</dbReference>
<organism evidence="7 8">
    <name type="scientific">Pleomassaria siparia CBS 279.74</name>
    <dbReference type="NCBI Taxonomy" id="1314801"/>
    <lineage>
        <taxon>Eukaryota</taxon>
        <taxon>Fungi</taxon>
        <taxon>Dikarya</taxon>
        <taxon>Ascomycota</taxon>
        <taxon>Pezizomycotina</taxon>
        <taxon>Dothideomycetes</taxon>
        <taxon>Pleosporomycetidae</taxon>
        <taxon>Pleosporales</taxon>
        <taxon>Pleomassariaceae</taxon>
        <taxon>Pleomassaria</taxon>
    </lineage>
</organism>
<dbReference type="Pfam" id="PF00067">
    <property type="entry name" value="p450"/>
    <property type="match status" value="1"/>
</dbReference>
<comment type="cofactor">
    <cofactor evidence="1 6">
        <name>heme</name>
        <dbReference type="ChEBI" id="CHEBI:30413"/>
    </cofactor>
</comment>
<dbReference type="InterPro" id="IPR050529">
    <property type="entry name" value="CYP450_sterol_14alpha_dmase"/>
</dbReference>
<dbReference type="GO" id="GO:0016705">
    <property type="term" value="F:oxidoreductase activity, acting on paired donors, with incorporation or reduction of molecular oxygen"/>
    <property type="evidence" value="ECO:0007669"/>
    <property type="project" value="InterPro"/>
</dbReference>
<dbReference type="InterPro" id="IPR002403">
    <property type="entry name" value="Cyt_P450_E_grp-IV"/>
</dbReference>
<dbReference type="PANTHER" id="PTHR24304">
    <property type="entry name" value="CYTOCHROME P450 FAMILY 7"/>
    <property type="match status" value="1"/>
</dbReference>
<dbReference type="CDD" id="cd11040">
    <property type="entry name" value="CYP7_CYP8-like"/>
    <property type="match status" value="1"/>
</dbReference>
<dbReference type="GO" id="GO:0008395">
    <property type="term" value="F:steroid hydroxylase activity"/>
    <property type="evidence" value="ECO:0007669"/>
    <property type="project" value="TreeGrafter"/>
</dbReference>
<protein>
    <submittedName>
        <fullName evidence="7">Cytochrome P450</fullName>
    </submittedName>
</protein>
<dbReference type="Proteomes" id="UP000799428">
    <property type="component" value="Unassembled WGS sequence"/>
</dbReference>
<evidence type="ECO:0000313" key="7">
    <source>
        <dbReference type="EMBL" id="KAF2713710.1"/>
    </source>
</evidence>
<evidence type="ECO:0000256" key="5">
    <source>
        <dbReference type="ARBA" id="ARBA00023004"/>
    </source>
</evidence>
<keyword evidence="4 6" id="KW-0479">Metal-binding</keyword>
<evidence type="ECO:0000313" key="8">
    <source>
        <dbReference type="Proteomes" id="UP000799428"/>
    </source>
</evidence>
<name>A0A6G1KLM9_9PLEO</name>
<feature type="binding site" description="axial binding residue" evidence="6">
    <location>
        <position position="472"/>
    </location>
    <ligand>
        <name>heme</name>
        <dbReference type="ChEBI" id="CHEBI:30413"/>
    </ligand>
    <ligandPart>
        <name>Fe</name>
        <dbReference type="ChEBI" id="CHEBI:18248"/>
    </ligandPart>
</feature>
<proteinExistence type="inferred from homology"/>
<dbReference type="OrthoDB" id="3366823at2759"/>
<dbReference type="Gene3D" id="1.10.630.10">
    <property type="entry name" value="Cytochrome P450"/>
    <property type="match status" value="1"/>
</dbReference>
<dbReference type="AlphaFoldDB" id="A0A6G1KLM9"/>
<comment type="similarity">
    <text evidence="2">Belongs to the cytochrome P450 family.</text>
</comment>
<dbReference type="InterPro" id="IPR036396">
    <property type="entry name" value="Cyt_P450_sf"/>
</dbReference>
<keyword evidence="8" id="KW-1185">Reference proteome</keyword>
<evidence type="ECO:0000256" key="2">
    <source>
        <dbReference type="ARBA" id="ARBA00010617"/>
    </source>
</evidence>
<dbReference type="PANTHER" id="PTHR24304:SF2">
    <property type="entry name" value="24-HYDROXYCHOLESTEROL 7-ALPHA-HYDROXYLASE"/>
    <property type="match status" value="1"/>
</dbReference>
<sequence length="535" mass="60597">MVFRYQSLASYFRCHKPSKNVSSTPPTFPSYLPIIGNLPLLYLWNPRSFVLSPTDFFQSSSSHPTHVKILHKDLYIVQGASNIVALFRASSLCTSIPFVKYAVFTGFGLPKRAAKLFDLDNSGPGHVPHLDSNVDPLNRIDYRVHTSMVRLLTGDGFAPFWGRFMSSVTKRLTQRNEELSMRVGKKEEQRDLIQFVADEAMGAFLEAMCGPHLLRLCPNFLEEFWEFDRGLPSLLKGMPWLFAPRAHAARKKVLKSIRLWQAHARDNFTSSVIHEDGDDEFWGSRFIRDRHVMFLEMKGYDHEAVASQDLGAIWAARNSITATCWTVYELFRDPNLLSKVRVEVESCVKGHAGKHIIFDIDKLMKMPTLQSVYAEILRLRMHFYIIRMGDRADLPILPYGIPKQQVVVTSTTVAHMNSTAFNTGIDNEHPVDKFWGGRFLTYPNGDSDMSAVFSIKCLEGSWIPYGGGPRQCPGRLFAKRQILLTTALMTSLFDCKIQEDADKDLGEDLRAFSMGVAHPASKVLVRIRSKEGHGV</sequence>
<gene>
    <name evidence="7" type="ORF">K504DRAFT_488047</name>
</gene>
<keyword evidence="5 6" id="KW-0408">Iron</keyword>
<evidence type="ECO:0000256" key="6">
    <source>
        <dbReference type="PIRSR" id="PIRSR602403-1"/>
    </source>
</evidence>
<dbReference type="GO" id="GO:0005506">
    <property type="term" value="F:iron ion binding"/>
    <property type="evidence" value="ECO:0007669"/>
    <property type="project" value="InterPro"/>
</dbReference>
<accession>A0A6G1KLM9</accession>
<dbReference type="EMBL" id="MU005765">
    <property type="protein sequence ID" value="KAF2713710.1"/>
    <property type="molecule type" value="Genomic_DNA"/>
</dbReference>
<reference evidence="7" key="1">
    <citation type="journal article" date="2020" name="Stud. Mycol.">
        <title>101 Dothideomycetes genomes: a test case for predicting lifestyles and emergence of pathogens.</title>
        <authorList>
            <person name="Haridas S."/>
            <person name="Albert R."/>
            <person name="Binder M."/>
            <person name="Bloem J."/>
            <person name="Labutti K."/>
            <person name="Salamov A."/>
            <person name="Andreopoulos B."/>
            <person name="Baker S."/>
            <person name="Barry K."/>
            <person name="Bills G."/>
            <person name="Bluhm B."/>
            <person name="Cannon C."/>
            <person name="Castanera R."/>
            <person name="Culley D."/>
            <person name="Daum C."/>
            <person name="Ezra D."/>
            <person name="Gonzalez J."/>
            <person name="Henrissat B."/>
            <person name="Kuo A."/>
            <person name="Liang C."/>
            <person name="Lipzen A."/>
            <person name="Lutzoni F."/>
            <person name="Magnuson J."/>
            <person name="Mondo S."/>
            <person name="Nolan M."/>
            <person name="Ohm R."/>
            <person name="Pangilinan J."/>
            <person name="Park H.-J."/>
            <person name="Ramirez L."/>
            <person name="Alfaro M."/>
            <person name="Sun H."/>
            <person name="Tritt A."/>
            <person name="Yoshinaga Y."/>
            <person name="Zwiers L.-H."/>
            <person name="Turgeon B."/>
            <person name="Goodwin S."/>
            <person name="Spatafora J."/>
            <person name="Crous P."/>
            <person name="Grigoriev I."/>
        </authorList>
    </citation>
    <scope>NUCLEOTIDE SEQUENCE</scope>
    <source>
        <strain evidence="7">CBS 279.74</strain>
    </source>
</reference>
<evidence type="ECO:0000256" key="3">
    <source>
        <dbReference type="ARBA" id="ARBA00022617"/>
    </source>
</evidence>
<keyword evidence="3 6" id="KW-0349">Heme</keyword>
<dbReference type="PRINTS" id="PR00465">
    <property type="entry name" value="EP450IV"/>
</dbReference>
<dbReference type="SUPFAM" id="SSF48264">
    <property type="entry name" value="Cytochrome P450"/>
    <property type="match status" value="1"/>
</dbReference>
<evidence type="ECO:0000256" key="4">
    <source>
        <dbReference type="ARBA" id="ARBA00022723"/>
    </source>
</evidence>